<reference evidence="1" key="1">
    <citation type="submission" date="2020-05" db="UniProtKB">
        <authorList>
            <consortium name="EnsemblMetazoa"/>
        </authorList>
    </citation>
    <scope>IDENTIFICATION</scope>
    <source>
        <strain evidence="1">FUMOZ</strain>
    </source>
</reference>
<dbReference type="EnsemblMetazoa" id="AFUN014079-RA">
    <property type="protein sequence ID" value="AFUN014079-PA"/>
    <property type="gene ID" value="AFUN014079"/>
</dbReference>
<proteinExistence type="predicted"/>
<name>A0A182S0P8_ANOFN</name>
<organism evidence="1">
    <name type="scientific">Anopheles funestus</name>
    <name type="common">African malaria mosquito</name>
    <dbReference type="NCBI Taxonomy" id="62324"/>
    <lineage>
        <taxon>Eukaryota</taxon>
        <taxon>Metazoa</taxon>
        <taxon>Ecdysozoa</taxon>
        <taxon>Arthropoda</taxon>
        <taxon>Hexapoda</taxon>
        <taxon>Insecta</taxon>
        <taxon>Pterygota</taxon>
        <taxon>Neoptera</taxon>
        <taxon>Endopterygota</taxon>
        <taxon>Diptera</taxon>
        <taxon>Nematocera</taxon>
        <taxon>Culicoidea</taxon>
        <taxon>Culicidae</taxon>
        <taxon>Anophelinae</taxon>
        <taxon>Anopheles</taxon>
    </lineage>
</organism>
<accession>A0A182S0P8</accession>
<sequence length="46" mass="5348">MPQFSRRWSCVWLELCVLKISDSPMCQPVLKPIKRCTRGPLLSLVM</sequence>
<dbReference type="AlphaFoldDB" id="A0A182S0P8"/>
<dbReference type="VEuPathDB" id="VectorBase:AFUN014079"/>
<protein>
    <submittedName>
        <fullName evidence="1">Uncharacterized protein</fullName>
    </submittedName>
</protein>
<evidence type="ECO:0000313" key="1">
    <source>
        <dbReference type="EnsemblMetazoa" id="AFUN014079-PA"/>
    </source>
</evidence>